<evidence type="ECO:0000256" key="4">
    <source>
        <dbReference type="ARBA" id="ARBA00022989"/>
    </source>
</evidence>
<dbReference type="OrthoDB" id="430207at2759"/>
<evidence type="ECO:0000256" key="7">
    <source>
        <dbReference type="RuleBase" id="RU363053"/>
    </source>
</evidence>
<dbReference type="GO" id="GO:0005739">
    <property type="term" value="C:mitochondrion"/>
    <property type="evidence" value="ECO:0007669"/>
    <property type="project" value="TreeGrafter"/>
</dbReference>
<keyword evidence="4 7" id="KW-1133">Transmembrane helix</keyword>
<gene>
    <name evidence="8" type="ORF">OSB1V03_LOCUS5135</name>
</gene>
<proteinExistence type="inferred from homology"/>
<evidence type="ECO:0000256" key="1">
    <source>
        <dbReference type="ARBA" id="ARBA00004141"/>
    </source>
</evidence>
<keyword evidence="9" id="KW-1185">Reference proteome</keyword>
<dbReference type="EMBL" id="OC857066">
    <property type="protein sequence ID" value="CAD7624694.1"/>
    <property type="molecule type" value="Genomic_DNA"/>
</dbReference>
<dbReference type="InterPro" id="IPR007248">
    <property type="entry name" value="Mpv17_PMP22"/>
</dbReference>
<name>A0A7R9KK11_9ACAR</name>
<feature type="transmembrane region" description="Helical" evidence="7">
    <location>
        <begin position="93"/>
        <end position="115"/>
    </location>
</feature>
<sequence>MLMRVFGVYNRLLKAYPLITQCTTTGVLVGTGDVIAQKGLEKRHEMNWKRTAKFAAFGLLCLGPTNRYMFLFLERVYGTSGTFTPIKKLLTEQLFFLPLIQLAFIGVLGALNGHSLAQMEARIRNDYWDIMCAVWKVWPFVSLVNYYFIALNYRGLVIARDVSSEILGTFRAKFSPKFRERLGVLLNI</sequence>
<evidence type="ECO:0000256" key="2">
    <source>
        <dbReference type="ARBA" id="ARBA00006824"/>
    </source>
</evidence>
<evidence type="ECO:0000256" key="6">
    <source>
        <dbReference type="ARBA" id="ARBA00049743"/>
    </source>
</evidence>
<dbReference type="PANTHER" id="PTHR11266:SF17">
    <property type="entry name" value="PROTEIN MPV17"/>
    <property type="match status" value="1"/>
</dbReference>
<evidence type="ECO:0000256" key="3">
    <source>
        <dbReference type="ARBA" id="ARBA00022692"/>
    </source>
</evidence>
<keyword evidence="3 7" id="KW-0812">Transmembrane</keyword>
<dbReference type="AlphaFoldDB" id="A0A7R9KK11"/>
<reference evidence="8" key="1">
    <citation type="submission" date="2020-11" db="EMBL/GenBank/DDBJ databases">
        <authorList>
            <person name="Tran Van P."/>
        </authorList>
    </citation>
    <scope>NUCLEOTIDE SEQUENCE</scope>
</reference>
<dbReference type="Pfam" id="PF04117">
    <property type="entry name" value="Mpv17_PMP22"/>
    <property type="match status" value="1"/>
</dbReference>
<protein>
    <recommendedName>
        <fullName evidence="6">Mitochondrial inner membrane protein Mpv17</fullName>
    </recommendedName>
</protein>
<dbReference type="PANTHER" id="PTHR11266">
    <property type="entry name" value="PEROXISOMAL MEMBRANE PROTEIN 2, PXMP2 MPV17"/>
    <property type="match status" value="1"/>
</dbReference>
<evidence type="ECO:0000313" key="8">
    <source>
        <dbReference type="EMBL" id="CAD7624694.1"/>
    </source>
</evidence>
<dbReference type="GO" id="GO:1901858">
    <property type="term" value="P:regulation of mitochondrial DNA metabolic process"/>
    <property type="evidence" value="ECO:0007669"/>
    <property type="project" value="TreeGrafter"/>
</dbReference>
<feature type="transmembrane region" description="Helical" evidence="7">
    <location>
        <begin position="127"/>
        <end position="149"/>
    </location>
</feature>
<dbReference type="EMBL" id="CAJPIZ010002491">
    <property type="protein sequence ID" value="CAG2105124.1"/>
    <property type="molecule type" value="Genomic_DNA"/>
</dbReference>
<feature type="transmembrane region" description="Helical" evidence="7">
    <location>
        <begin position="52"/>
        <end position="73"/>
    </location>
</feature>
<keyword evidence="5 7" id="KW-0472">Membrane</keyword>
<dbReference type="GO" id="GO:0015267">
    <property type="term" value="F:channel activity"/>
    <property type="evidence" value="ECO:0007669"/>
    <property type="project" value="TreeGrafter"/>
</dbReference>
<evidence type="ECO:0000256" key="5">
    <source>
        <dbReference type="ARBA" id="ARBA00023136"/>
    </source>
</evidence>
<comment type="similarity">
    <text evidence="2 7">Belongs to the peroxisomal membrane protein PXMP2/4 family.</text>
</comment>
<comment type="subcellular location">
    <subcellularLocation>
        <location evidence="1">Membrane</location>
        <topology evidence="1">Multi-pass membrane protein</topology>
    </subcellularLocation>
</comment>
<dbReference type="GO" id="GO:0016020">
    <property type="term" value="C:membrane"/>
    <property type="evidence" value="ECO:0007669"/>
    <property type="project" value="UniProtKB-SubCell"/>
</dbReference>
<evidence type="ECO:0000313" key="9">
    <source>
        <dbReference type="Proteomes" id="UP000759131"/>
    </source>
</evidence>
<accession>A0A7R9KK11</accession>
<organism evidence="8">
    <name type="scientific">Medioppia subpectinata</name>
    <dbReference type="NCBI Taxonomy" id="1979941"/>
    <lineage>
        <taxon>Eukaryota</taxon>
        <taxon>Metazoa</taxon>
        <taxon>Ecdysozoa</taxon>
        <taxon>Arthropoda</taxon>
        <taxon>Chelicerata</taxon>
        <taxon>Arachnida</taxon>
        <taxon>Acari</taxon>
        <taxon>Acariformes</taxon>
        <taxon>Sarcoptiformes</taxon>
        <taxon>Oribatida</taxon>
        <taxon>Brachypylina</taxon>
        <taxon>Oppioidea</taxon>
        <taxon>Oppiidae</taxon>
        <taxon>Medioppia</taxon>
    </lineage>
</organism>
<dbReference type="Proteomes" id="UP000759131">
    <property type="component" value="Unassembled WGS sequence"/>
</dbReference>